<dbReference type="InterPro" id="IPR013088">
    <property type="entry name" value="Znf_NHR/GATA"/>
</dbReference>
<comment type="caution">
    <text evidence="9">The sequence shown here is derived from an EMBL/GenBank/DDBJ whole genome shotgun (WGS) entry which is preliminary data.</text>
</comment>
<dbReference type="PANTHER" id="PTHR47172">
    <property type="entry name" value="OS01G0976800 PROTEIN"/>
    <property type="match status" value="1"/>
</dbReference>
<evidence type="ECO:0000259" key="8">
    <source>
        <dbReference type="PROSITE" id="PS50114"/>
    </source>
</evidence>
<evidence type="ECO:0000256" key="1">
    <source>
        <dbReference type="ARBA" id="ARBA00022723"/>
    </source>
</evidence>
<keyword evidence="3" id="KW-0862">Zinc</keyword>
<keyword evidence="5" id="KW-0804">Transcription</keyword>
<evidence type="ECO:0000256" key="6">
    <source>
        <dbReference type="PROSITE-ProRule" id="PRU00094"/>
    </source>
</evidence>
<gene>
    <name evidence="9" type="ORF">LY79DRAFT_558511</name>
</gene>
<reference evidence="9" key="1">
    <citation type="submission" date="2021-06" db="EMBL/GenBank/DDBJ databases">
        <title>Comparative genomics, transcriptomics and evolutionary studies reveal genomic signatures of adaptation to plant cell wall in hemibiotrophic fungi.</title>
        <authorList>
            <consortium name="DOE Joint Genome Institute"/>
            <person name="Baroncelli R."/>
            <person name="Diaz J.F."/>
            <person name="Benocci T."/>
            <person name="Peng M."/>
            <person name="Battaglia E."/>
            <person name="Haridas S."/>
            <person name="Andreopoulos W."/>
            <person name="Labutti K."/>
            <person name="Pangilinan J."/>
            <person name="Floch G.L."/>
            <person name="Makela M.R."/>
            <person name="Henrissat B."/>
            <person name="Grigoriev I.V."/>
            <person name="Crouch J.A."/>
            <person name="De Vries R.P."/>
            <person name="Sukno S.A."/>
            <person name="Thon M.R."/>
        </authorList>
    </citation>
    <scope>NUCLEOTIDE SEQUENCE</scope>
    <source>
        <strain evidence="9">CBS 125086</strain>
    </source>
</reference>
<sequence length="280" mass="30521">MLYRPAAAVVWNLFISPTESKSSTVTLSSSFFHGSVPTEKSQAFMETSDSEADKKTPRGPDAVLSGTSDDDDSAPPQTPTGDCRANASTLLSLNQLKAGELMQRIHADTSELLDHIQSLLQSNFLLGGCRRSRIPGVIASHPGLIAAHTLSQYVAVNVDELVTLCHDSAADAEQKLQGVAPSRERERRTRRQRHRTDSAASYCYPQKALKRSRASELVCQSCQTTSTPQWRNGPAGLWTLCNVCGLIYARQVRRNGLVKRQTSSAEDSRDSECKAEANAS</sequence>
<dbReference type="GO" id="GO:0006355">
    <property type="term" value="P:regulation of DNA-templated transcription"/>
    <property type="evidence" value="ECO:0007669"/>
    <property type="project" value="InterPro"/>
</dbReference>
<feature type="region of interest" description="Disordered" evidence="7">
    <location>
        <begin position="175"/>
        <end position="197"/>
    </location>
</feature>
<feature type="compositionally biased region" description="Basic and acidic residues" evidence="7">
    <location>
        <begin position="266"/>
        <end position="280"/>
    </location>
</feature>
<dbReference type="PROSITE" id="PS50114">
    <property type="entry name" value="GATA_ZN_FINGER_2"/>
    <property type="match status" value="1"/>
</dbReference>
<evidence type="ECO:0000313" key="10">
    <source>
        <dbReference type="Proteomes" id="UP001230504"/>
    </source>
</evidence>
<feature type="compositionally biased region" description="Polar residues" evidence="7">
    <location>
        <begin position="38"/>
        <end position="47"/>
    </location>
</feature>
<dbReference type="CDD" id="cd00202">
    <property type="entry name" value="ZnF_GATA"/>
    <property type="match status" value="1"/>
</dbReference>
<feature type="domain" description="GATA-type" evidence="8">
    <location>
        <begin position="213"/>
        <end position="269"/>
    </location>
</feature>
<evidence type="ECO:0000256" key="3">
    <source>
        <dbReference type="ARBA" id="ARBA00022833"/>
    </source>
</evidence>
<dbReference type="Pfam" id="PF00320">
    <property type="entry name" value="GATA"/>
    <property type="match status" value="1"/>
</dbReference>
<keyword evidence="10" id="KW-1185">Reference proteome</keyword>
<evidence type="ECO:0000313" key="9">
    <source>
        <dbReference type="EMBL" id="KAK1585416.1"/>
    </source>
</evidence>
<dbReference type="InterPro" id="IPR000679">
    <property type="entry name" value="Znf_GATA"/>
</dbReference>
<dbReference type="AlphaFoldDB" id="A0AAD8PVJ3"/>
<dbReference type="GO" id="GO:0008270">
    <property type="term" value="F:zinc ion binding"/>
    <property type="evidence" value="ECO:0007669"/>
    <property type="project" value="UniProtKB-KW"/>
</dbReference>
<feature type="region of interest" description="Disordered" evidence="7">
    <location>
        <begin position="261"/>
        <end position="280"/>
    </location>
</feature>
<dbReference type="SUPFAM" id="SSF57716">
    <property type="entry name" value="Glucocorticoid receptor-like (DNA-binding domain)"/>
    <property type="match status" value="1"/>
</dbReference>
<evidence type="ECO:0000256" key="7">
    <source>
        <dbReference type="SAM" id="MobiDB-lite"/>
    </source>
</evidence>
<keyword evidence="4" id="KW-0805">Transcription regulation</keyword>
<dbReference type="PANTHER" id="PTHR47172:SF24">
    <property type="entry name" value="GATA ZINC FINGER DOMAIN-CONTAINING PROTEIN 14-RELATED"/>
    <property type="match status" value="1"/>
</dbReference>
<evidence type="ECO:0000256" key="4">
    <source>
        <dbReference type="ARBA" id="ARBA00023015"/>
    </source>
</evidence>
<dbReference type="Proteomes" id="UP001230504">
    <property type="component" value="Unassembled WGS sequence"/>
</dbReference>
<dbReference type="GeneID" id="85442428"/>
<dbReference type="GO" id="GO:0043565">
    <property type="term" value="F:sequence-specific DNA binding"/>
    <property type="evidence" value="ECO:0007669"/>
    <property type="project" value="InterPro"/>
</dbReference>
<keyword evidence="2 6" id="KW-0863">Zinc-finger</keyword>
<dbReference type="Gene3D" id="3.30.50.10">
    <property type="entry name" value="Erythroid Transcription Factor GATA-1, subunit A"/>
    <property type="match status" value="1"/>
</dbReference>
<protein>
    <recommendedName>
        <fullName evidence="8">GATA-type domain-containing protein</fullName>
    </recommendedName>
</protein>
<proteinExistence type="predicted"/>
<dbReference type="RefSeq" id="XP_060412440.1">
    <property type="nucleotide sequence ID" value="XM_060558188.1"/>
</dbReference>
<dbReference type="SMART" id="SM00401">
    <property type="entry name" value="ZnF_GATA"/>
    <property type="match status" value="1"/>
</dbReference>
<feature type="region of interest" description="Disordered" evidence="7">
    <location>
        <begin position="38"/>
        <end position="85"/>
    </location>
</feature>
<keyword evidence="1" id="KW-0479">Metal-binding</keyword>
<name>A0AAD8PVJ3_9PEZI</name>
<evidence type="ECO:0000256" key="5">
    <source>
        <dbReference type="ARBA" id="ARBA00023163"/>
    </source>
</evidence>
<dbReference type="EMBL" id="JAHLJV010000044">
    <property type="protein sequence ID" value="KAK1585416.1"/>
    <property type="molecule type" value="Genomic_DNA"/>
</dbReference>
<evidence type="ECO:0000256" key="2">
    <source>
        <dbReference type="ARBA" id="ARBA00022771"/>
    </source>
</evidence>
<organism evidence="9 10">
    <name type="scientific">Colletotrichum navitas</name>
    <dbReference type="NCBI Taxonomy" id="681940"/>
    <lineage>
        <taxon>Eukaryota</taxon>
        <taxon>Fungi</taxon>
        <taxon>Dikarya</taxon>
        <taxon>Ascomycota</taxon>
        <taxon>Pezizomycotina</taxon>
        <taxon>Sordariomycetes</taxon>
        <taxon>Hypocreomycetidae</taxon>
        <taxon>Glomerellales</taxon>
        <taxon>Glomerellaceae</taxon>
        <taxon>Colletotrichum</taxon>
        <taxon>Colletotrichum graminicola species complex</taxon>
    </lineage>
</organism>
<accession>A0AAD8PVJ3</accession>